<name>A0A9D4NP17_DREPO</name>
<reference evidence="2" key="1">
    <citation type="journal article" date="2019" name="bioRxiv">
        <title>The Genome of the Zebra Mussel, Dreissena polymorpha: A Resource for Invasive Species Research.</title>
        <authorList>
            <person name="McCartney M.A."/>
            <person name="Auch B."/>
            <person name="Kono T."/>
            <person name="Mallez S."/>
            <person name="Zhang Y."/>
            <person name="Obille A."/>
            <person name="Becker A."/>
            <person name="Abrahante J.E."/>
            <person name="Garbe J."/>
            <person name="Badalamenti J.P."/>
            <person name="Herman A."/>
            <person name="Mangelson H."/>
            <person name="Liachko I."/>
            <person name="Sullivan S."/>
            <person name="Sone E.D."/>
            <person name="Koren S."/>
            <person name="Silverstein K.A.T."/>
            <person name="Beckman K.B."/>
            <person name="Gohl D.M."/>
        </authorList>
    </citation>
    <scope>NUCLEOTIDE SEQUENCE</scope>
    <source>
        <strain evidence="2">Duluth1</strain>
        <tissue evidence="2">Whole animal</tissue>
    </source>
</reference>
<proteinExistence type="predicted"/>
<reference evidence="2" key="2">
    <citation type="submission" date="2020-11" db="EMBL/GenBank/DDBJ databases">
        <authorList>
            <person name="McCartney M.A."/>
            <person name="Auch B."/>
            <person name="Kono T."/>
            <person name="Mallez S."/>
            <person name="Becker A."/>
            <person name="Gohl D.M."/>
            <person name="Silverstein K.A.T."/>
            <person name="Koren S."/>
            <person name="Bechman K.B."/>
            <person name="Herman A."/>
            <person name="Abrahante J.E."/>
            <person name="Garbe J."/>
        </authorList>
    </citation>
    <scope>NUCLEOTIDE SEQUENCE</scope>
    <source>
        <strain evidence="2">Duluth1</strain>
        <tissue evidence="2">Whole animal</tissue>
    </source>
</reference>
<organism evidence="2 3">
    <name type="scientific">Dreissena polymorpha</name>
    <name type="common">Zebra mussel</name>
    <name type="synonym">Mytilus polymorpha</name>
    <dbReference type="NCBI Taxonomy" id="45954"/>
    <lineage>
        <taxon>Eukaryota</taxon>
        <taxon>Metazoa</taxon>
        <taxon>Spiralia</taxon>
        <taxon>Lophotrochozoa</taxon>
        <taxon>Mollusca</taxon>
        <taxon>Bivalvia</taxon>
        <taxon>Autobranchia</taxon>
        <taxon>Heteroconchia</taxon>
        <taxon>Euheterodonta</taxon>
        <taxon>Imparidentia</taxon>
        <taxon>Neoheterodontei</taxon>
        <taxon>Myida</taxon>
        <taxon>Dreissenoidea</taxon>
        <taxon>Dreissenidae</taxon>
        <taxon>Dreissena</taxon>
    </lineage>
</organism>
<dbReference type="Proteomes" id="UP000828390">
    <property type="component" value="Unassembled WGS sequence"/>
</dbReference>
<evidence type="ECO:0000256" key="1">
    <source>
        <dbReference type="SAM" id="MobiDB-lite"/>
    </source>
</evidence>
<evidence type="ECO:0000313" key="2">
    <source>
        <dbReference type="EMBL" id="KAH3897429.1"/>
    </source>
</evidence>
<feature type="region of interest" description="Disordered" evidence="1">
    <location>
        <begin position="169"/>
        <end position="188"/>
    </location>
</feature>
<protein>
    <submittedName>
        <fullName evidence="2">Uncharacterized protein</fullName>
    </submittedName>
</protein>
<evidence type="ECO:0000313" key="3">
    <source>
        <dbReference type="Proteomes" id="UP000828390"/>
    </source>
</evidence>
<accession>A0A9D4NP17</accession>
<dbReference type="AlphaFoldDB" id="A0A9D4NP17"/>
<keyword evidence="3" id="KW-1185">Reference proteome</keyword>
<dbReference type="EMBL" id="JAIWYP010000001">
    <property type="protein sequence ID" value="KAH3897429.1"/>
    <property type="molecule type" value="Genomic_DNA"/>
</dbReference>
<comment type="caution">
    <text evidence="2">The sequence shown here is derived from an EMBL/GenBank/DDBJ whole genome shotgun (WGS) entry which is preliminary data.</text>
</comment>
<gene>
    <name evidence="2" type="ORF">DPMN_021617</name>
</gene>
<dbReference type="OrthoDB" id="6121298at2759"/>
<sequence length="395" mass="43584">MATLGVVKDVPGYKVILKAVLKSQIQHLIEQLASATNEESFILTASVADGTLSHLGSDSAKGFLEDHEDLKSQFLGYCLKMYHKQQEDERREKERKDQEEALLKLQMAAGGQYGQTVHSYGSQFVSPRKSGLVHPVSLTRSSPGIRHEPYSRPSTGQVTPTKMIEVASVKTEPRDDSDSETAAFTNNGRSSYQSYSAVTNDDENVDYSSVKDENFLNESRLVCGDKSEVSESNTSVNVKQETALDSEMHLEITSVEAGLPMHPQDWGANASMGTNFDPTSATGAQADMTGESSNNYVPDASSRHKYIKNKERSSGFNPAWKSQFPWVQEVDNGMMCLLCKRQGKRPTRAKVGSAAWVDVPCTYVVRKALTRHEVSASHIQAVKSMATLKNEWEMA</sequence>